<protein>
    <recommendedName>
        <fullName evidence="3">Phage head-tail adaptor, putative, SPP1 family</fullName>
    </recommendedName>
</protein>
<dbReference type="RefSeq" id="WP_093046468.1">
    <property type="nucleotide sequence ID" value="NZ_FNQR01000021.1"/>
</dbReference>
<dbReference type="AlphaFoldDB" id="A0A1H4H1T6"/>
<keyword evidence="2" id="KW-1185">Reference proteome</keyword>
<proteinExistence type="predicted"/>
<dbReference type="STRING" id="571932.SAMN05421743_12140"/>
<dbReference type="Proteomes" id="UP000198584">
    <property type="component" value="Unassembled WGS sequence"/>
</dbReference>
<evidence type="ECO:0000313" key="1">
    <source>
        <dbReference type="EMBL" id="SEB15763.1"/>
    </source>
</evidence>
<reference evidence="2" key="1">
    <citation type="submission" date="2016-10" db="EMBL/GenBank/DDBJ databases">
        <authorList>
            <person name="Varghese N."/>
            <person name="Submissions S."/>
        </authorList>
    </citation>
    <scope>NUCLEOTIDE SEQUENCE [LARGE SCALE GENOMIC DNA]</scope>
    <source>
        <strain evidence="2">CCM7597</strain>
    </source>
</reference>
<dbReference type="EMBL" id="FNQR01000021">
    <property type="protein sequence ID" value="SEB15763.1"/>
    <property type="molecule type" value="Genomic_DNA"/>
</dbReference>
<gene>
    <name evidence="1" type="ORF">SAMN05421743_12140</name>
</gene>
<accession>A0A1H4H1T6</accession>
<name>A0A1H4H1T6_9BACI</name>
<organism evidence="1 2">
    <name type="scientific">Thalassobacillus cyri</name>
    <dbReference type="NCBI Taxonomy" id="571932"/>
    <lineage>
        <taxon>Bacteria</taxon>
        <taxon>Bacillati</taxon>
        <taxon>Bacillota</taxon>
        <taxon>Bacilli</taxon>
        <taxon>Bacillales</taxon>
        <taxon>Bacillaceae</taxon>
        <taxon>Thalassobacillus</taxon>
    </lineage>
</organism>
<sequence>MKRRIQKPLHEVFNDGFLNYGKLTTQRNQARKRIGEVFAAEGKLAFKLMNAREEDYQMAGSMNASLDMKVKTPFPPGFQNVKKSSLKCKVNSILYDVITVDWDSSKRYLYFFLQEVGDLNE</sequence>
<evidence type="ECO:0008006" key="3">
    <source>
        <dbReference type="Google" id="ProtNLM"/>
    </source>
</evidence>
<evidence type="ECO:0000313" key="2">
    <source>
        <dbReference type="Proteomes" id="UP000198584"/>
    </source>
</evidence>
<dbReference type="OrthoDB" id="2362069at2"/>